<protein>
    <submittedName>
        <fullName evidence="1">Uncharacterized protein</fullName>
    </submittedName>
</protein>
<dbReference type="AlphaFoldDB" id="A0A0F9RG02"/>
<dbReference type="EMBL" id="LAZR01003640">
    <property type="protein sequence ID" value="KKN16183.1"/>
    <property type="molecule type" value="Genomic_DNA"/>
</dbReference>
<reference evidence="1" key="1">
    <citation type="journal article" date="2015" name="Nature">
        <title>Complex archaea that bridge the gap between prokaryotes and eukaryotes.</title>
        <authorList>
            <person name="Spang A."/>
            <person name="Saw J.H."/>
            <person name="Jorgensen S.L."/>
            <person name="Zaremba-Niedzwiedzka K."/>
            <person name="Martijn J."/>
            <person name="Lind A.E."/>
            <person name="van Eijk R."/>
            <person name="Schleper C."/>
            <person name="Guy L."/>
            <person name="Ettema T.J."/>
        </authorList>
    </citation>
    <scope>NUCLEOTIDE SEQUENCE</scope>
</reference>
<sequence length="158" mass="17695">MKIKAACTQKVNNTKLGILVFLTKVRKKGGKNYFTPSVESIKNSLKAFHKLSVNKSWIYKCLADLDETGFITRQKRYVRLPGGQFKSKISMLSFTYKGIKWLHALGIPDLNGLMKSMLSFAKSGDKRWPKEKDINPRTADTSGKTKLTALGDILPGIV</sequence>
<comment type="caution">
    <text evidence="1">The sequence shown here is derived from an EMBL/GenBank/DDBJ whole genome shotgun (WGS) entry which is preliminary data.</text>
</comment>
<organism evidence="1">
    <name type="scientific">marine sediment metagenome</name>
    <dbReference type="NCBI Taxonomy" id="412755"/>
    <lineage>
        <taxon>unclassified sequences</taxon>
        <taxon>metagenomes</taxon>
        <taxon>ecological metagenomes</taxon>
    </lineage>
</organism>
<proteinExistence type="predicted"/>
<name>A0A0F9RG02_9ZZZZ</name>
<evidence type="ECO:0000313" key="1">
    <source>
        <dbReference type="EMBL" id="KKN16183.1"/>
    </source>
</evidence>
<gene>
    <name evidence="1" type="ORF">LCGC14_0978550</name>
</gene>
<accession>A0A0F9RG02</accession>